<feature type="transmembrane region" description="Helical" evidence="6">
    <location>
        <begin position="106"/>
        <end position="127"/>
    </location>
</feature>
<name>A0A6J4QMG7_9ACTN</name>
<dbReference type="SUPFAM" id="SSF103473">
    <property type="entry name" value="MFS general substrate transporter"/>
    <property type="match status" value="1"/>
</dbReference>
<organism evidence="8">
    <name type="scientific">uncultured Rubrobacteraceae bacterium</name>
    <dbReference type="NCBI Taxonomy" id="349277"/>
    <lineage>
        <taxon>Bacteria</taxon>
        <taxon>Bacillati</taxon>
        <taxon>Actinomycetota</taxon>
        <taxon>Rubrobacteria</taxon>
        <taxon>Rubrobacterales</taxon>
        <taxon>Rubrobacteraceae</taxon>
        <taxon>environmental samples</taxon>
    </lineage>
</organism>
<evidence type="ECO:0000256" key="4">
    <source>
        <dbReference type="ARBA" id="ARBA00023136"/>
    </source>
</evidence>
<feature type="transmembrane region" description="Helical" evidence="6">
    <location>
        <begin position="399"/>
        <end position="417"/>
    </location>
</feature>
<dbReference type="InterPro" id="IPR036259">
    <property type="entry name" value="MFS_trans_sf"/>
</dbReference>
<evidence type="ECO:0000256" key="3">
    <source>
        <dbReference type="ARBA" id="ARBA00022989"/>
    </source>
</evidence>
<feature type="transmembrane region" description="Helical" evidence="6">
    <location>
        <begin position="139"/>
        <end position="166"/>
    </location>
</feature>
<feature type="transmembrane region" description="Helical" evidence="6">
    <location>
        <begin position="246"/>
        <end position="269"/>
    </location>
</feature>
<feature type="transmembrane region" description="Helical" evidence="6">
    <location>
        <begin position="365"/>
        <end position="387"/>
    </location>
</feature>
<keyword evidence="2 6" id="KW-0812">Transmembrane</keyword>
<feature type="domain" description="Major facilitator superfamily (MFS) profile" evidence="7">
    <location>
        <begin position="14"/>
        <end position="425"/>
    </location>
</feature>
<protein>
    <submittedName>
        <fullName evidence="8">Uncharacterized MFS-type transporter</fullName>
    </submittedName>
</protein>
<sequence>MVKALGGRFYYGWVVVAVVFLSLLVSAGVRAAPAVLINPLETELGWSRAAISFAVSVGLLLYGLSGPAAGWLMDRFGPTRLTLVGLTVIGGSTLAGATMTELWQLNLFWGVLSGVGTGVVAPVLGATVANRWFVERRGLVLGVFGAAASAGQLVSVPALMWLVVAVGWREGTVLLAAAAFLILVPVLLLMRDDPTRLGLRPYGAREGEDLGTAAEESPAPEPGTAAEASTEARGGAVSRALRTPEFWLLSGSFFICGASSNGIIGVHFVPHSIDHGIPEVTAASALALMGAMNFVGTIASGWLTDRYDPRKLLAVYYSLRGLSLLLLPFVTEFAGLAVFAVFFGLDYIATVPPTVALVADRFGRMNVGAVFGWVFFSHQIGAALASYLGGVARDSLGDYTAAFLAAGILAILAALMASRINRQPLPPVPAGSRP</sequence>
<feature type="transmembrane region" description="Helical" evidence="6">
    <location>
        <begin position="47"/>
        <end position="69"/>
    </location>
</feature>
<evidence type="ECO:0000256" key="6">
    <source>
        <dbReference type="SAM" id="Phobius"/>
    </source>
</evidence>
<dbReference type="InterPro" id="IPR020846">
    <property type="entry name" value="MFS_dom"/>
</dbReference>
<evidence type="ECO:0000259" key="7">
    <source>
        <dbReference type="PROSITE" id="PS50850"/>
    </source>
</evidence>
<evidence type="ECO:0000256" key="1">
    <source>
        <dbReference type="ARBA" id="ARBA00004651"/>
    </source>
</evidence>
<feature type="transmembrane region" description="Helical" evidence="6">
    <location>
        <begin position="281"/>
        <end position="303"/>
    </location>
</feature>
<dbReference type="EMBL" id="CADCVB010000215">
    <property type="protein sequence ID" value="CAA9449182.1"/>
    <property type="molecule type" value="Genomic_DNA"/>
</dbReference>
<proteinExistence type="predicted"/>
<comment type="subcellular location">
    <subcellularLocation>
        <location evidence="1">Cell membrane</location>
        <topology evidence="1">Multi-pass membrane protein</topology>
    </subcellularLocation>
</comment>
<dbReference type="PANTHER" id="PTHR11360">
    <property type="entry name" value="MONOCARBOXYLATE TRANSPORTER"/>
    <property type="match status" value="1"/>
</dbReference>
<evidence type="ECO:0000256" key="2">
    <source>
        <dbReference type="ARBA" id="ARBA00022692"/>
    </source>
</evidence>
<feature type="region of interest" description="Disordered" evidence="5">
    <location>
        <begin position="209"/>
        <end position="231"/>
    </location>
</feature>
<dbReference type="InterPro" id="IPR050327">
    <property type="entry name" value="Proton-linked_MCT"/>
</dbReference>
<feature type="transmembrane region" description="Helical" evidence="6">
    <location>
        <begin position="81"/>
        <end position="100"/>
    </location>
</feature>
<feature type="transmembrane region" description="Helical" evidence="6">
    <location>
        <begin position="324"/>
        <end position="345"/>
    </location>
</feature>
<dbReference type="Pfam" id="PF07690">
    <property type="entry name" value="MFS_1"/>
    <property type="match status" value="1"/>
</dbReference>
<accession>A0A6J4QMG7</accession>
<feature type="transmembrane region" description="Helical" evidence="6">
    <location>
        <begin position="172"/>
        <end position="190"/>
    </location>
</feature>
<dbReference type="InterPro" id="IPR011701">
    <property type="entry name" value="MFS"/>
</dbReference>
<dbReference type="PROSITE" id="PS50850">
    <property type="entry name" value="MFS"/>
    <property type="match status" value="1"/>
</dbReference>
<dbReference type="Gene3D" id="1.20.1250.20">
    <property type="entry name" value="MFS general substrate transporter like domains"/>
    <property type="match status" value="2"/>
</dbReference>
<keyword evidence="3 6" id="KW-1133">Transmembrane helix</keyword>
<dbReference type="GO" id="GO:0005886">
    <property type="term" value="C:plasma membrane"/>
    <property type="evidence" value="ECO:0007669"/>
    <property type="project" value="UniProtKB-SubCell"/>
</dbReference>
<keyword evidence="4 6" id="KW-0472">Membrane</keyword>
<evidence type="ECO:0000256" key="5">
    <source>
        <dbReference type="SAM" id="MobiDB-lite"/>
    </source>
</evidence>
<dbReference type="AlphaFoldDB" id="A0A6J4QMG7"/>
<reference evidence="8" key="1">
    <citation type="submission" date="2020-02" db="EMBL/GenBank/DDBJ databases">
        <authorList>
            <person name="Meier V. D."/>
        </authorList>
    </citation>
    <scope>NUCLEOTIDE SEQUENCE</scope>
    <source>
        <strain evidence="8">AVDCRST_MAG78</strain>
    </source>
</reference>
<dbReference type="GO" id="GO:0022857">
    <property type="term" value="F:transmembrane transporter activity"/>
    <property type="evidence" value="ECO:0007669"/>
    <property type="project" value="InterPro"/>
</dbReference>
<dbReference type="PANTHER" id="PTHR11360:SF284">
    <property type="entry name" value="EG:103B4.3 PROTEIN-RELATED"/>
    <property type="match status" value="1"/>
</dbReference>
<gene>
    <name evidence="8" type="ORF">AVDCRST_MAG78-3192</name>
</gene>
<dbReference type="CDD" id="cd17355">
    <property type="entry name" value="MFS_YcxA_like"/>
    <property type="match status" value="1"/>
</dbReference>
<evidence type="ECO:0000313" key="8">
    <source>
        <dbReference type="EMBL" id="CAA9449182.1"/>
    </source>
</evidence>